<evidence type="ECO:0000313" key="4">
    <source>
        <dbReference type="EMBL" id="PWN33978.1"/>
    </source>
</evidence>
<evidence type="ECO:0000256" key="2">
    <source>
        <dbReference type="SAM" id="Phobius"/>
    </source>
</evidence>
<dbReference type="PANTHER" id="PTHR12203">
    <property type="entry name" value="KDEL LYS-ASP-GLU-LEU CONTAINING - RELATED"/>
    <property type="match status" value="1"/>
</dbReference>
<dbReference type="Pfam" id="PF05686">
    <property type="entry name" value="Glyco_transf_90"/>
    <property type="match status" value="1"/>
</dbReference>
<reference evidence="4 5" key="1">
    <citation type="journal article" date="2018" name="Mol. Biol. Evol.">
        <title>Broad Genomic Sampling Reveals a Smut Pathogenic Ancestry of the Fungal Clade Ustilaginomycotina.</title>
        <authorList>
            <person name="Kijpornyongpan T."/>
            <person name="Mondo S.J."/>
            <person name="Barry K."/>
            <person name="Sandor L."/>
            <person name="Lee J."/>
            <person name="Lipzen A."/>
            <person name="Pangilinan J."/>
            <person name="LaButti K."/>
            <person name="Hainaut M."/>
            <person name="Henrissat B."/>
            <person name="Grigoriev I.V."/>
            <person name="Spatafora J.W."/>
            <person name="Aime M.C."/>
        </authorList>
    </citation>
    <scope>NUCLEOTIDE SEQUENCE [LARGE SCALE GENOMIC DNA]</scope>
    <source>
        <strain evidence="4 5">MCA 3882</strain>
    </source>
</reference>
<keyword evidence="5" id="KW-1185">Reference proteome</keyword>
<keyword evidence="2" id="KW-0812">Transmembrane</keyword>
<evidence type="ECO:0000313" key="5">
    <source>
        <dbReference type="Proteomes" id="UP000245771"/>
    </source>
</evidence>
<dbReference type="EMBL" id="KZ819604">
    <property type="protein sequence ID" value="PWN33978.1"/>
    <property type="molecule type" value="Genomic_DNA"/>
</dbReference>
<keyword evidence="2" id="KW-1133">Transmembrane helix</keyword>
<feature type="transmembrane region" description="Helical" evidence="2">
    <location>
        <begin position="109"/>
        <end position="127"/>
    </location>
</feature>
<evidence type="ECO:0000259" key="3">
    <source>
        <dbReference type="SMART" id="SM00672"/>
    </source>
</evidence>
<feature type="compositionally biased region" description="Basic and acidic residues" evidence="1">
    <location>
        <begin position="21"/>
        <end position="34"/>
    </location>
</feature>
<dbReference type="RefSeq" id="XP_025354280.1">
    <property type="nucleotide sequence ID" value="XM_025499175.1"/>
</dbReference>
<accession>A0A316VA82</accession>
<proteinExistence type="predicted"/>
<dbReference type="OrthoDB" id="202415at2759"/>
<dbReference type="GeneID" id="37020956"/>
<organism evidence="4 5">
    <name type="scientific">Meira miltonrushii</name>
    <dbReference type="NCBI Taxonomy" id="1280837"/>
    <lineage>
        <taxon>Eukaryota</taxon>
        <taxon>Fungi</taxon>
        <taxon>Dikarya</taxon>
        <taxon>Basidiomycota</taxon>
        <taxon>Ustilaginomycotina</taxon>
        <taxon>Exobasidiomycetes</taxon>
        <taxon>Exobasidiales</taxon>
        <taxon>Brachybasidiaceae</taxon>
        <taxon>Meira</taxon>
    </lineage>
</organism>
<keyword evidence="2" id="KW-0472">Membrane</keyword>
<dbReference type="PANTHER" id="PTHR12203:SF107">
    <property type="entry name" value="GLYCOSYL TRANSFERASE CAP10 DOMAIN-CONTAINING PROTEIN"/>
    <property type="match status" value="1"/>
</dbReference>
<dbReference type="AlphaFoldDB" id="A0A316VA82"/>
<feature type="compositionally biased region" description="Low complexity" evidence="1">
    <location>
        <begin position="1"/>
        <end position="18"/>
    </location>
</feature>
<dbReference type="InterPro" id="IPR006598">
    <property type="entry name" value="CAP10"/>
</dbReference>
<dbReference type="SMART" id="SM00672">
    <property type="entry name" value="CAP10"/>
    <property type="match status" value="1"/>
</dbReference>
<name>A0A316VA82_9BASI</name>
<feature type="region of interest" description="Disordered" evidence="1">
    <location>
        <begin position="1"/>
        <end position="64"/>
    </location>
</feature>
<dbReference type="InParanoid" id="A0A316VA82"/>
<evidence type="ECO:0000256" key="1">
    <source>
        <dbReference type="SAM" id="MobiDB-lite"/>
    </source>
</evidence>
<sequence length="597" mass="67263">MVSNSSGSSSHLGDPNSSRTSFDDRNKRRSHDAATTHAETQSMLHSSNFELEEEEDGDVEAHSLRHKRTFSGRVLSPSTYSAAWMTGKEMMRSSSFMPKGTGRFNSSRAAVIGICVFLGFVIIVSVFPSSSYKSTKSDYDIDSTELTGDNTFATVPKAIQDKLSLPALSEQNRRDRTMNDARCRKEFPLLYPQLDELMRYWQTRGGISKEMIDENEKGAAPHWGHARLIINRGKVYIRAFKEGTETRNSALVHLVQQAVESWPGGGVAKDDTLPTVDLILSPGDKDIFPNQASWTVTKSIKDHRHTGKWLIPDFGFVGWPEAGIASFEEFLDLATAQEVQYPWYRKHTRAFWRGFANVYAVRRDLIERTDTKKHPERERWADVHETTFHPDGKSDWYPLVTLPEHCQHKYLIHVEGNSYSGRSRYLLSCHSVTIAHPLEWTQHFHPALNNFTDSPNQNYVQLPGPFFEGLEEAVHELRVSDGMAESEPERKVTNDGKAVPPIKILKYNGAQKIANNALRTLRHRYLTPAATMCYTRAALRHYAESLNVTSWSNVGPIVKAGQGILPDTSKGRIPSGVKGDIEVGVWRLLGAPNWPPQ</sequence>
<protein>
    <recommendedName>
        <fullName evidence="3">Glycosyl transferase CAP10 domain-containing protein</fullName>
    </recommendedName>
</protein>
<feature type="domain" description="Glycosyl transferase CAP10" evidence="3">
    <location>
        <begin position="272"/>
        <end position="549"/>
    </location>
</feature>
<feature type="compositionally biased region" description="Polar residues" evidence="1">
    <location>
        <begin position="37"/>
        <end position="49"/>
    </location>
</feature>
<dbReference type="InterPro" id="IPR051091">
    <property type="entry name" value="O-Glucosyltr/Glycosyltrsf_90"/>
</dbReference>
<gene>
    <name evidence="4" type="ORF">FA14DRAFT_161573</name>
</gene>
<dbReference type="Proteomes" id="UP000245771">
    <property type="component" value="Unassembled WGS sequence"/>
</dbReference>